<evidence type="ECO:0000256" key="13">
    <source>
        <dbReference type="ARBA" id="ARBA00023209"/>
    </source>
</evidence>
<protein>
    <submittedName>
        <fullName evidence="16">Diacylglycerol kinase family protein</fullName>
        <ecNumber evidence="16">2.7.1.-</ecNumber>
    </submittedName>
</protein>
<evidence type="ECO:0000256" key="14">
    <source>
        <dbReference type="ARBA" id="ARBA00023264"/>
    </source>
</evidence>
<keyword evidence="3" id="KW-1003">Cell membrane</keyword>
<keyword evidence="11" id="KW-0443">Lipid metabolism</keyword>
<evidence type="ECO:0000313" key="17">
    <source>
        <dbReference type="Proteomes" id="UP001597393"/>
    </source>
</evidence>
<dbReference type="CDD" id="cd14265">
    <property type="entry name" value="UDPK_IM_like"/>
    <property type="match status" value="1"/>
</dbReference>
<comment type="caution">
    <text evidence="16">The sequence shown here is derived from an EMBL/GenBank/DDBJ whole genome shotgun (WGS) entry which is preliminary data.</text>
</comment>
<evidence type="ECO:0000256" key="10">
    <source>
        <dbReference type="ARBA" id="ARBA00022989"/>
    </source>
</evidence>
<evidence type="ECO:0000256" key="2">
    <source>
        <dbReference type="ARBA" id="ARBA00005967"/>
    </source>
</evidence>
<evidence type="ECO:0000256" key="12">
    <source>
        <dbReference type="ARBA" id="ARBA00023136"/>
    </source>
</evidence>
<dbReference type="InterPro" id="IPR000829">
    <property type="entry name" value="DAGK"/>
</dbReference>
<keyword evidence="10 15" id="KW-1133">Transmembrane helix</keyword>
<evidence type="ECO:0000256" key="15">
    <source>
        <dbReference type="SAM" id="Phobius"/>
    </source>
</evidence>
<accession>A0ABW5NMG7</accession>
<dbReference type="Gene3D" id="1.10.287.3610">
    <property type="match status" value="1"/>
</dbReference>
<evidence type="ECO:0000256" key="5">
    <source>
        <dbReference type="ARBA" id="ARBA00022679"/>
    </source>
</evidence>
<organism evidence="16 17">
    <name type="scientific">Sphingobacterium corticis</name>
    <dbReference type="NCBI Taxonomy" id="1812823"/>
    <lineage>
        <taxon>Bacteria</taxon>
        <taxon>Pseudomonadati</taxon>
        <taxon>Bacteroidota</taxon>
        <taxon>Sphingobacteriia</taxon>
        <taxon>Sphingobacteriales</taxon>
        <taxon>Sphingobacteriaceae</taxon>
        <taxon>Sphingobacterium</taxon>
    </lineage>
</organism>
<keyword evidence="9" id="KW-0067">ATP-binding</keyword>
<comment type="subcellular location">
    <subcellularLocation>
        <location evidence="1">Cell membrane</location>
        <topology evidence="1">Multi-pass membrane protein</topology>
    </subcellularLocation>
</comment>
<evidence type="ECO:0000256" key="9">
    <source>
        <dbReference type="ARBA" id="ARBA00022840"/>
    </source>
</evidence>
<dbReference type="EMBL" id="JBHUMA010000006">
    <property type="protein sequence ID" value="MFD2599833.1"/>
    <property type="molecule type" value="Genomic_DNA"/>
</dbReference>
<feature type="transmembrane region" description="Helical" evidence="15">
    <location>
        <begin position="27"/>
        <end position="44"/>
    </location>
</feature>
<evidence type="ECO:0000256" key="1">
    <source>
        <dbReference type="ARBA" id="ARBA00004651"/>
    </source>
</evidence>
<dbReference type="GO" id="GO:0016301">
    <property type="term" value="F:kinase activity"/>
    <property type="evidence" value="ECO:0007669"/>
    <property type="project" value="UniProtKB-KW"/>
</dbReference>
<keyword evidence="7" id="KW-0547">Nucleotide-binding</keyword>
<keyword evidence="14" id="KW-1208">Phospholipid metabolism</keyword>
<reference evidence="17" key="1">
    <citation type="journal article" date="2019" name="Int. J. Syst. Evol. Microbiol.">
        <title>The Global Catalogue of Microorganisms (GCM) 10K type strain sequencing project: providing services to taxonomists for standard genome sequencing and annotation.</title>
        <authorList>
            <consortium name="The Broad Institute Genomics Platform"/>
            <consortium name="The Broad Institute Genome Sequencing Center for Infectious Disease"/>
            <person name="Wu L."/>
            <person name="Ma J."/>
        </authorList>
    </citation>
    <scope>NUCLEOTIDE SEQUENCE [LARGE SCALE GENOMIC DNA]</scope>
    <source>
        <strain evidence="17">KCTC 42248</strain>
    </source>
</reference>
<keyword evidence="8 16" id="KW-0418">Kinase</keyword>
<keyword evidence="12 15" id="KW-0472">Membrane</keyword>
<comment type="similarity">
    <text evidence="2">Belongs to the bacterial diacylglycerol kinase family.</text>
</comment>
<evidence type="ECO:0000256" key="8">
    <source>
        <dbReference type="ARBA" id="ARBA00022777"/>
    </source>
</evidence>
<feature type="transmembrane region" description="Helical" evidence="15">
    <location>
        <begin position="50"/>
        <end position="69"/>
    </location>
</feature>
<evidence type="ECO:0000313" key="16">
    <source>
        <dbReference type="EMBL" id="MFD2599833.1"/>
    </source>
</evidence>
<keyword evidence="5 16" id="KW-0808">Transferase</keyword>
<name>A0ABW5NMG7_9SPHI</name>
<sequence length="122" mass="13391">MNSRLKSFSHAFRGLCDAVRNETNIKIHVIAAILVITFGLFLQLSSIEWLIVLFCIGLVISMEIINTAIEQLADAISTDFHPKIKSAKDMAAGAVLISAIMAFIIGLLIFVPKLFQLCQTQA</sequence>
<evidence type="ECO:0000256" key="6">
    <source>
        <dbReference type="ARBA" id="ARBA00022692"/>
    </source>
</evidence>
<feature type="transmembrane region" description="Helical" evidence="15">
    <location>
        <begin position="90"/>
        <end position="111"/>
    </location>
</feature>
<dbReference type="InterPro" id="IPR033717">
    <property type="entry name" value="UDPK"/>
</dbReference>
<dbReference type="Proteomes" id="UP001597393">
    <property type="component" value="Unassembled WGS sequence"/>
</dbReference>
<dbReference type="Pfam" id="PF01219">
    <property type="entry name" value="DAGK_prokar"/>
    <property type="match status" value="1"/>
</dbReference>
<keyword evidence="13" id="KW-0594">Phospholipid biosynthesis</keyword>
<gene>
    <name evidence="16" type="ORF">ACFSQ3_12810</name>
</gene>
<proteinExistence type="inferred from homology"/>
<dbReference type="PANTHER" id="PTHR34299">
    <property type="entry name" value="DIACYLGLYCEROL KINASE"/>
    <property type="match status" value="1"/>
</dbReference>
<dbReference type="PANTHER" id="PTHR34299:SF1">
    <property type="entry name" value="DIACYLGLYCEROL KINASE"/>
    <property type="match status" value="1"/>
</dbReference>
<dbReference type="InterPro" id="IPR036945">
    <property type="entry name" value="DAGK_sf"/>
</dbReference>
<evidence type="ECO:0000256" key="3">
    <source>
        <dbReference type="ARBA" id="ARBA00022475"/>
    </source>
</evidence>
<evidence type="ECO:0000256" key="7">
    <source>
        <dbReference type="ARBA" id="ARBA00022741"/>
    </source>
</evidence>
<evidence type="ECO:0000256" key="4">
    <source>
        <dbReference type="ARBA" id="ARBA00022516"/>
    </source>
</evidence>
<dbReference type="RefSeq" id="WP_380869957.1">
    <property type="nucleotide sequence ID" value="NZ_JBHUMA010000006.1"/>
</dbReference>
<dbReference type="EC" id="2.7.1.-" evidence="16"/>
<keyword evidence="17" id="KW-1185">Reference proteome</keyword>
<keyword evidence="6 15" id="KW-0812">Transmembrane</keyword>
<evidence type="ECO:0000256" key="11">
    <source>
        <dbReference type="ARBA" id="ARBA00023098"/>
    </source>
</evidence>
<keyword evidence="4" id="KW-0444">Lipid biosynthesis</keyword>